<dbReference type="Proteomes" id="UP000199169">
    <property type="component" value="Unassembled WGS sequence"/>
</dbReference>
<keyword evidence="1" id="KW-0732">Signal</keyword>
<gene>
    <name evidence="2" type="ORF">ACCAA_230009</name>
</gene>
<keyword evidence="3" id="KW-1185">Reference proteome</keyword>
<protein>
    <submittedName>
        <fullName evidence="2">Uncharacterized protein</fullName>
    </submittedName>
</protein>
<dbReference type="RefSeq" id="WP_186406661.1">
    <property type="nucleotide sequence ID" value="NZ_FLQX01000098.1"/>
</dbReference>
<accession>A0A1A8XLP8</accession>
<feature type="chain" id="PRO_5008381550" evidence="1">
    <location>
        <begin position="23"/>
        <end position="135"/>
    </location>
</feature>
<dbReference type="EMBL" id="FLQX01000098">
    <property type="protein sequence ID" value="SBT05596.1"/>
    <property type="molecule type" value="Genomic_DNA"/>
</dbReference>
<reference evidence="2 3" key="1">
    <citation type="submission" date="2016-06" db="EMBL/GenBank/DDBJ databases">
        <authorList>
            <person name="Kjaerup R.B."/>
            <person name="Dalgaard T.S."/>
            <person name="Juul-Madsen H.R."/>
        </authorList>
    </citation>
    <scope>NUCLEOTIDE SEQUENCE [LARGE SCALE GENOMIC DNA]</scope>
    <source>
        <strain evidence="2">3</strain>
    </source>
</reference>
<dbReference type="STRING" id="1860102.ACCAA_230009"/>
<evidence type="ECO:0000256" key="1">
    <source>
        <dbReference type="SAM" id="SignalP"/>
    </source>
</evidence>
<evidence type="ECO:0000313" key="3">
    <source>
        <dbReference type="Proteomes" id="UP000199169"/>
    </source>
</evidence>
<proteinExistence type="predicted"/>
<dbReference type="AlphaFoldDB" id="A0A1A8XLP8"/>
<feature type="signal peptide" evidence="1">
    <location>
        <begin position="1"/>
        <end position="22"/>
    </location>
</feature>
<sequence length="135" mass="15037">MKPCILSVLFAISMLLSSTAHSQPCNGINRQLDNERKAVLAPVIANQLQASAVDVLQLFRLGNWSIIHVDTQEADEVFLFYAADPLTSHYTTLWSGAAARNEETQIMNWVITNAPGIPKRLAGCFAWHVTRNRNM</sequence>
<organism evidence="2 3">
    <name type="scientific">Candidatus Accumulibacter aalborgensis</name>
    <dbReference type="NCBI Taxonomy" id="1860102"/>
    <lineage>
        <taxon>Bacteria</taxon>
        <taxon>Pseudomonadati</taxon>
        <taxon>Pseudomonadota</taxon>
        <taxon>Betaproteobacteria</taxon>
        <taxon>Candidatus Accumulibacter</taxon>
    </lineage>
</organism>
<name>A0A1A8XLP8_9PROT</name>
<evidence type="ECO:0000313" key="2">
    <source>
        <dbReference type="EMBL" id="SBT05596.1"/>
    </source>
</evidence>